<reference evidence="1 2" key="1">
    <citation type="submission" date="2020-05" db="EMBL/GenBank/DDBJ databases">
        <title>The draft genome sequence of Maribacter arenosus CAU 1321.</title>
        <authorList>
            <person name="Mu L."/>
        </authorList>
    </citation>
    <scope>NUCLEOTIDE SEQUENCE [LARGE SCALE GENOMIC DNA]</scope>
    <source>
        <strain evidence="1 2">CAU 1321</strain>
    </source>
</reference>
<gene>
    <name evidence="1" type="ORF">HPE63_02825</name>
</gene>
<proteinExistence type="predicted"/>
<organism evidence="1 2">
    <name type="scientific">Maribacter arenosus</name>
    <dbReference type="NCBI Taxonomy" id="1854708"/>
    <lineage>
        <taxon>Bacteria</taxon>
        <taxon>Pseudomonadati</taxon>
        <taxon>Bacteroidota</taxon>
        <taxon>Flavobacteriia</taxon>
        <taxon>Flavobacteriales</taxon>
        <taxon>Flavobacteriaceae</taxon>
        <taxon>Maribacter</taxon>
    </lineage>
</organism>
<sequence>MKSLTISITRFILSISFMMVTLNAMGQTYYALQIDRNIRFKAADITAEYQPRLVMGADQALEFQQTVARFLVKKKAVEEDHNLSPKAKYELLKRVSSHETAEMADVLESYRWQEYMRIKPEIQPIPEPERLGGFQDAIVVIDTTNQ</sequence>
<dbReference type="Proteomes" id="UP000598350">
    <property type="component" value="Unassembled WGS sequence"/>
</dbReference>
<keyword evidence="2" id="KW-1185">Reference proteome</keyword>
<protein>
    <submittedName>
        <fullName evidence="1">Uncharacterized protein</fullName>
    </submittedName>
</protein>
<evidence type="ECO:0000313" key="2">
    <source>
        <dbReference type="Proteomes" id="UP000598350"/>
    </source>
</evidence>
<name>A0ABR7V7B6_9FLAO</name>
<evidence type="ECO:0000313" key="1">
    <source>
        <dbReference type="EMBL" id="MBD0849589.1"/>
    </source>
</evidence>
<dbReference type="EMBL" id="JABTCG010000001">
    <property type="protein sequence ID" value="MBD0849589.1"/>
    <property type="molecule type" value="Genomic_DNA"/>
</dbReference>
<comment type="caution">
    <text evidence="1">The sequence shown here is derived from an EMBL/GenBank/DDBJ whole genome shotgun (WGS) entry which is preliminary data.</text>
</comment>
<dbReference type="RefSeq" id="WP_188312705.1">
    <property type="nucleotide sequence ID" value="NZ_JABTCG010000001.1"/>
</dbReference>
<accession>A0ABR7V7B6</accession>